<dbReference type="GeneID" id="112053767"/>
<keyword evidence="2" id="KW-0106">Calcium</keyword>
<name>A0ABM3M7V1_BICAN</name>
<keyword evidence="3 6" id="KW-0812">Transmembrane</keyword>
<dbReference type="Proteomes" id="UP001652582">
    <property type="component" value="Chromosome 4"/>
</dbReference>
<evidence type="ECO:0000259" key="4">
    <source>
        <dbReference type="PROSITE" id="PS50004"/>
    </source>
</evidence>
<evidence type="ECO:0000256" key="3">
    <source>
        <dbReference type="SAM" id="Phobius"/>
    </source>
</evidence>
<evidence type="ECO:0000256" key="1">
    <source>
        <dbReference type="ARBA" id="ARBA00022723"/>
    </source>
</evidence>
<dbReference type="RefSeq" id="XP_052747545.1">
    <property type="nucleotide sequence ID" value="XM_052891585.1"/>
</dbReference>
<sequence length="415" mass="47847">MLAYLSEYEKERTHEIWQPLDDGYGTIHISVTMCAIRSMETSNNCGATCFRKEQGILNNPCEWTVVGILNVKVIGAKGLTSKPNAYCTLEIDNERVETNRAGTSAEPVWNKYYDFKIYDITSTLDIKIYDSSLKNAFLNESIGKVSIPLLRINNGMIRSYALKDKKKRNNAEGNCPRIQVQMSLAWNPVKATVKLFQAKELKHIKKPPKVDLALIYNNTKVIADLLTLTVELNEYYKQVFEWDDREYSFGTLVGWLVFCYYLRLWNIPLLLLLPFLYQMIFCRHRDNVRIVQDCANYDENKDEKTVGGRIQEIQKMTIIITDGIDFIRSYVERLFNLVTFKVPFLSIVAMVLLLAASAGLYFVPFNYFLMSLGIYKFGRKYLNPDRVLNNGLIDFLSRVPDNDILVTSVYLYTSA</sequence>
<feature type="domain" description="C2" evidence="4">
    <location>
        <begin position="48"/>
        <end position="164"/>
    </location>
</feature>
<dbReference type="PANTHER" id="PTHR45911">
    <property type="entry name" value="C2 DOMAIN-CONTAINING PROTEIN"/>
    <property type="match status" value="1"/>
</dbReference>
<keyword evidence="3" id="KW-1133">Transmembrane helix</keyword>
<reference evidence="6" key="1">
    <citation type="submission" date="2025-08" db="UniProtKB">
        <authorList>
            <consortium name="RefSeq"/>
        </authorList>
    </citation>
    <scope>IDENTIFICATION</scope>
</reference>
<evidence type="ECO:0000313" key="6">
    <source>
        <dbReference type="RefSeq" id="XP_052747545.1"/>
    </source>
</evidence>
<protein>
    <submittedName>
        <fullName evidence="6">Multiple C2 and transmembrane domain-containing protein</fullName>
    </submittedName>
</protein>
<dbReference type="SMART" id="SM00239">
    <property type="entry name" value="C2"/>
    <property type="match status" value="1"/>
</dbReference>
<dbReference type="PANTHER" id="PTHR45911:SF4">
    <property type="entry name" value="MULTIPLE C2 AND TRANSMEMBRANE DOMAIN-CONTAINING PROTEIN"/>
    <property type="match status" value="1"/>
</dbReference>
<evidence type="ECO:0000313" key="5">
    <source>
        <dbReference type="Proteomes" id="UP001652582"/>
    </source>
</evidence>
<dbReference type="InterPro" id="IPR035892">
    <property type="entry name" value="C2_domain_sf"/>
</dbReference>
<accession>A0ABM3M7V1</accession>
<organism evidence="5 6">
    <name type="scientific">Bicyclus anynana</name>
    <name type="common">Squinting bush brown butterfly</name>
    <dbReference type="NCBI Taxonomy" id="110368"/>
    <lineage>
        <taxon>Eukaryota</taxon>
        <taxon>Metazoa</taxon>
        <taxon>Ecdysozoa</taxon>
        <taxon>Arthropoda</taxon>
        <taxon>Hexapoda</taxon>
        <taxon>Insecta</taxon>
        <taxon>Pterygota</taxon>
        <taxon>Neoptera</taxon>
        <taxon>Endopterygota</taxon>
        <taxon>Lepidoptera</taxon>
        <taxon>Glossata</taxon>
        <taxon>Ditrysia</taxon>
        <taxon>Papilionoidea</taxon>
        <taxon>Nymphalidae</taxon>
        <taxon>Satyrinae</taxon>
        <taxon>Satyrini</taxon>
        <taxon>Mycalesina</taxon>
        <taxon>Bicyclus</taxon>
    </lineage>
</organism>
<dbReference type="Pfam" id="PF00168">
    <property type="entry name" value="C2"/>
    <property type="match status" value="1"/>
</dbReference>
<gene>
    <name evidence="6" type="primary">LOC112053767</name>
</gene>
<dbReference type="SUPFAM" id="SSF49562">
    <property type="entry name" value="C2 domain (Calcium/lipid-binding domain, CaLB)"/>
    <property type="match status" value="1"/>
</dbReference>
<keyword evidence="5" id="KW-1185">Reference proteome</keyword>
<dbReference type="PROSITE" id="PS50004">
    <property type="entry name" value="C2"/>
    <property type="match status" value="1"/>
</dbReference>
<feature type="transmembrane region" description="Helical" evidence="3">
    <location>
        <begin position="252"/>
        <end position="277"/>
    </location>
</feature>
<evidence type="ECO:0000256" key="2">
    <source>
        <dbReference type="ARBA" id="ARBA00022837"/>
    </source>
</evidence>
<keyword evidence="1" id="KW-0479">Metal-binding</keyword>
<keyword evidence="3" id="KW-0472">Membrane</keyword>
<dbReference type="Gene3D" id="2.60.40.150">
    <property type="entry name" value="C2 domain"/>
    <property type="match status" value="1"/>
</dbReference>
<proteinExistence type="predicted"/>
<dbReference type="InterPro" id="IPR000008">
    <property type="entry name" value="C2_dom"/>
</dbReference>
<feature type="transmembrane region" description="Helical" evidence="3">
    <location>
        <begin position="334"/>
        <end position="355"/>
    </location>
</feature>